<gene>
    <name evidence="1" type="ORF">ZOD2009_01480</name>
</gene>
<evidence type="ECO:0000313" key="1">
    <source>
        <dbReference type="EMBL" id="EFW93773.1"/>
    </source>
</evidence>
<accession>E7QMX8</accession>
<protein>
    <submittedName>
        <fullName evidence="1">Uncharacterized protein</fullName>
    </submittedName>
</protein>
<evidence type="ECO:0000313" key="2">
    <source>
        <dbReference type="Proteomes" id="UP000003751"/>
    </source>
</evidence>
<dbReference type="Proteomes" id="UP000003751">
    <property type="component" value="Unassembled WGS sequence"/>
</dbReference>
<dbReference type="AlphaFoldDB" id="E7QMX8"/>
<organism evidence="1 2">
    <name type="scientific">Haladaptatus paucihalophilus DX253</name>
    <dbReference type="NCBI Taxonomy" id="797209"/>
    <lineage>
        <taxon>Archaea</taxon>
        <taxon>Methanobacteriati</taxon>
        <taxon>Methanobacteriota</taxon>
        <taxon>Stenosarchaea group</taxon>
        <taxon>Halobacteria</taxon>
        <taxon>Halobacteriales</taxon>
        <taxon>Haladaptataceae</taxon>
        <taxon>Haladaptatus</taxon>
    </lineage>
</organism>
<proteinExistence type="predicted"/>
<dbReference type="EMBL" id="AEMG01000002">
    <property type="protein sequence ID" value="EFW93773.1"/>
    <property type="molecule type" value="Genomic_DNA"/>
</dbReference>
<comment type="caution">
    <text evidence="1">The sequence shown here is derived from an EMBL/GenBank/DDBJ whole genome shotgun (WGS) entry which is preliminary data.</text>
</comment>
<name>E7QMX8_HALPU</name>
<dbReference type="PATRIC" id="fig|797209.4.peg.281"/>
<sequence>MTKHRSWKILITRELFAFRMDRQKLISLFFVLLMLSSAVAYTVTFI</sequence>
<reference evidence="1 2" key="1">
    <citation type="journal article" date="2014" name="ISME J.">
        <title>Trehalose/2-sulfotrehalose biosynthesis and glycine-betaine uptake are widely spread mechanisms for osmoadaptation in the Halobacteriales.</title>
        <authorList>
            <person name="Youssef N.H."/>
            <person name="Savage-Ashlock K.N."/>
            <person name="McCully A.L."/>
            <person name="Luedtke B."/>
            <person name="Shaw E.I."/>
            <person name="Hoff W.D."/>
            <person name="Elshahed M.S."/>
        </authorList>
    </citation>
    <scope>NUCLEOTIDE SEQUENCE [LARGE SCALE GENOMIC DNA]</scope>
    <source>
        <strain evidence="1 2">DX253</strain>
    </source>
</reference>